<gene>
    <name evidence="7" type="primary">tcuR_4</name>
    <name evidence="7" type="ORF">GCM10023144_38490</name>
</gene>
<dbReference type="EMBL" id="BAABFO010000023">
    <property type="protein sequence ID" value="GAA4339819.1"/>
    <property type="molecule type" value="Genomic_DNA"/>
</dbReference>
<dbReference type="Gene3D" id="1.10.10.10">
    <property type="entry name" value="Winged helix-like DNA-binding domain superfamily/Winged helix DNA-binding domain"/>
    <property type="match status" value="1"/>
</dbReference>
<dbReference type="InterPro" id="IPR005119">
    <property type="entry name" value="LysR_subst-bd"/>
</dbReference>
<evidence type="ECO:0000256" key="5">
    <source>
        <dbReference type="ARBA" id="ARBA00023163"/>
    </source>
</evidence>
<dbReference type="InterPro" id="IPR000847">
    <property type="entry name" value="LysR_HTH_N"/>
</dbReference>
<dbReference type="Gene3D" id="3.40.190.290">
    <property type="match status" value="1"/>
</dbReference>
<accession>A0ABP8HJK3</accession>
<name>A0ABP8HJK3_9BURK</name>
<dbReference type="SUPFAM" id="SSF53850">
    <property type="entry name" value="Periplasmic binding protein-like II"/>
    <property type="match status" value="1"/>
</dbReference>
<reference evidence="8" key="1">
    <citation type="journal article" date="2019" name="Int. J. Syst. Evol. Microbiol.">
        <title>The Global Catalogue of Microorganisms (GCM) 10K type strain sequencing project: providing services to taxonomists for standard genome sequencing and annotation.</title>
        <authorList>
            <consortium name="The Broad Institute Genomics Platform"/>
            <consortium name="The Broad Institute Genome Sequencing Center for Infectious Disease"/>
            <person name="Wu L."/>
            <person name="Ma J."/>
        </authorList>
    </citation>
    <scope>NUCLEOTIDE SEQUENCE [LARGE SCALE GENOMIC DNA]</scope>
    <source>
        <strain evidence="8">JCM 17666</strain>
    </source>
</reference>
<dbReference type="InterPro" id="IPR036390">
    <property type="entry name" value="WH_DNA-bd_sf"/>
</dbReference>
<protein>
    <submittedName>
        <fullName evidence="7">Tricarballylate utilization LysR family transcriptional regulator TcuR</fullName>
    </submittedName>
</protein>
<dbReference type="RefSeq" id="WP_345251514.1">
    <property type="nucleotide sequence ID" value="NZ_BAABFO010000023.1"/>
</dbReference>
<proteinExistence type="inferred from homology"/>
<dbReference type="Pfam" id="PF03466">
    <property type="entry name" value="LysR_substrate"/>
    <property type="match status" value="1"/>
</dbReference>
<keyword evidence="2" id="KW-0805">Transcription regulation</keyword>
<keyword evidence="8" id="KW-1185">Reference proteome</keyword>
<dbReference type="SUPFAM" id="SSF46785">
    <property type="entry name" value="Winged helix' DNA-binding domain"/>
    <property type="match status" value="1"/>
</dbReference>
<evidence type="ECO:0000256" key="1">
    <source>
        <dbReference type="ARBA" id="ARBA00009437"/>
    </source>
</evidence>
<evidence type="ECO:0000313" key="8">
    <source>
        <dbReference type="Proteomes" id="UP001501671"/>
    </source>
</evidence>
<sequence length="308" mass="32806">MELRQLRYFVKVVESGGMGRAAAELGTSTSTLSQQISSLESELSTRLLQRRATGVTPTESGLAFFRQAQLILRQVENASTLAQQARLSGSVSVGLAQTTGAMLSVPFMLAMRERYPAIRLHIIEGLSAQLLSLLTTRRIDLAMVFDEEAARRLSAVPVLREQLFLIGRADLPGMPGGTQIELQQIERLPLLVPSVTHTLHTLIFDAMRKIGATPHIAAEIDGLSILLKAVRAGVGASIQPGSAIAGLNDPGLAVLKINKPRIVRTSLLASLADDELSPAAVAARVVLSSVARSLVVNGAWQGATVVDP</sequence>
<evidence type="ECO:0000313" key="7">
    <source>
        <dbReference type="EMBL" id="GAA4339819.1"/>
    </source>
</evidence>
<keyword evidence="4" id="KW-0010">Activator</keyword>
<dbReference type="Pfam" id="PF00126">
    <property type="entry name" value="HTH_1"/>
    <property type="match status" value="1"/>
</dbReference>
<evidence type="ECO:0000256" key="3">
    <source>
        <dbReference type="ARBA" id="ARBA00023125"/>
    </source>
</evidence>
<organism evidence="7 8">
    <name type="scientific">Pigmentiphaga soli</name>
    <dbReference type="NCBI Taxonomy" id="1007095"/>
    <lineage>
        <taxon>Bacteria</taxon>
        <taxon>Pseudomonadati</taxon>
        <taxon>Pseudomonadota</taxon>
        <taxon>Betaproteobacteria</taxon>
        <taxon>Burkholderiales</taxon>
        <taxon>Alcaligenaceae</taxon>
        <taxon>Pigmentiphaga</taxon>
    </lineage>
</organism>
<evidence type="ECO:0000256" key="4">
    <source>
        <dbReference type="ARBA" id="ARBA00023159"/>
    </source>
</evidence>
<feature type="domain" description="HTH lysR-type" evidence="6">
    <location>
        <begin position="1"/>
        <end position="58"/>
    </location>
</feature>
<dbReference type="PROSITE" id="PS50931">
    <property type="entry name" value="HTH_LYSR"/>
    <property type="match status" value="1"/>
</dbReference>
<evidence type="ECO:0000256" key="2">
    <source>
        <dbReference type="ARBA" id="ARBA00023015"/>
    </source>
</evidence>
<dbReference type="InterPro" id="IPR036388">
    <property type="entry name" value="WH-like_DNA-bd_sf"/>
</dbReference>
<dbReference type="PANTHER" id="PTHR30293:SF0">
    <property type="entry name" value="NITROGEN ASSIMILATION REGULATORY PROTEIN NAC"/>
    <property type="match status" value="1"/>
</dbReference>
<dbReference type="Proteomes" id="UP001501671">
    <property type="component" value="Unassembled WGS sequence"/>
</dbReference>
<dbReference type="PANTHER" id="PTHR30293">
    <property type="entry name" value="TRANSCRIPTIONAL REGULATORY PROTEIN NAC-RELATED"/>
    <property type="match status" value="1"/>
</dbReference>
<comment type="similarity">
    <text evidence="1">Belongs to the LysR transcriptional regulatory family.</text>
</comment>
<keyword evidence="3" id="KW-0238">DNA-binding</keyword>
<comment type="caution">
    <text evidence="7">The sequence shown here is derived from an EMBL/GenBank/DDBJ whole genome shotgun (WGS) entry which is preliminary data.</text>
</comment>
<keyword evidence="5" id="KW-0804">Transcription</keyword>
<evidence type="ECO:0000259" key="6">
    <source>
        <dbReference type="PROSITE" id="PS50931"/>
    </source>
</evidence>